<dbReference type="CDD" id="cd04732">
    <property type="entry name" value="HisA"/>
    <property type="match status" value="1"/>
</dbReference>
<dbReference type="PANTHER" id="PTHR43090:SF2">
    <property type="entry name" value="1-(5-PHOSPHORIBOSYL)-5-[(5-PHOSPHORIBOSYLAMINO)METHYLIDENEAMINO] IMIDAZOLE-4-CARBOXAMIDE ISOMERASE"/>
    <property type="match status" value="1"/>
</dbReference>
<evidence type="ECO:0000256" key="2">
    <source>
        <dbReference type="ARBA" id="ARBA00004496"/>
    </source>
</evidence>
<comment type="similarity">
    <text evidence="4 12 13">Belongs to the HisA/HisF family.</text>
</comment>
<dbReference type="InterPro" id="IPR006063">
    <property type="entry name" value="HisA_bact_arch"/>
</dbReference>
<evidence type="ECO:0000256" key="12">
    <source>
        <dbReference type="HAMAP-Rule" id="MF_01014"/>
    </source>
</evidence>
<dbReference type="InterPro" id="IPR023016">
    <property type="entry name" value="HisA/PriA"/>
</dbReference>
<dbReference type="OrthoDB" id="9807749at2"/>
<keyword evidence="16" id="KW-1185">Reference proteome</keyword>
<dbReference type="AlphaFoldDB" id="A0A3G1KLW1"/>
<dbReference type="GO" id="GO:0005737">
    <property type="term" value="C:cytoplasm"/>
    <property type="evidence" value="ECO:0007669"/>
    <property type="project" value="UniProtKB-SubCell"/>
</dbReference>
<dbReference type="FunFam" id="3.20.20.70:FF:000009">
    <property type="entry name" value="1-(5-phosphoribosyl)-5-[(5-phosphoribosylamino)methylideneamino] imidazole-4-carboxamide isomerase"/>
    <property type="match status" value="1"/>
</dbReference>
<evidence type="ECO:0000256" key="13">
    <source>
        <dbReference type="RuleBase" id="RU003657"/>
    </source>
</evidence>
<dbReference type="Pfam" id="PF00977">
    <property type="entry name" value="His_biosynth"/>
    <property type="match status" value="1"/>
</dbReference>
<dbReference type="HAMAP" id="MF_01014">
    <property type="entry name" value="HisA"/>
    <property type="match status" value="1"/>
</dbReference>
<dbReference type="GO" id="GO:0000162">
    <property type="term" value="P:L-tryptophan biosynthetic process"/>
    <property type="evidence" value="ECO:0007669"/>
    <property type="project" value="TreeGrafter"/>
</dbReference>
<dbReference type="InterPro" id="IPR006062">
    <property type="entry name" value="His_biosynth"/>
</dbReference>
<dbReference type="KEGG" id="fwa:DCMF_00105"/>
<evidence type="ECO:0000256" key="14">
    <source>
        <dbReference type="RuleBase" id="RU003658"/>
    </source>
</evidence>
<evidence type="ECO:0000256" key="11">
    <source>
        <dbReference type="ARBA" id="ARBA00030547"/>
    </source>
</evidence>
<comment type="catalytic activity">
    <reaction evidence="1 12 14">
        <text>1-(5-phospho-beta-D-ribosyl)-5-[(5-phospho-beta-D-ribosylamino)methylideneamino]imidazole-4-carboxamide = 5-[(5-phospho-1-deoxy-D-ribulos-1-ylimino)methylamino]-1-(5-phospho-beta-D-ribosyl)imidazole-4-carboxamide</text>
        <dbReference type="Rhea" id="RHEA:15469"/>
        <dbReference type="ChEBI" id="CHEBI:58435"/>
        <dbReference type="ChEBI" id="CHEBI:58525"/>
        <dbReference type="EC" id="5.3.1.16"/>
    </reaction>
</comment>
<organism evidence="15 16">
    <name type="scientific">Formimonas warabiya</name>
    <dbReference type="NCBI Taxonomy" id="1761012"/>
    <lineage>
        <taxon>Bacteria</taxon>
        <taxon>Bacillati</taxon>
        <taxon>Bacillota</taxon>
        <taxon>Clostridia</taxon>
        <taxon>Eubacteriales</taxon>
        <taxon>Peptococcaceae</taxon>
        <taxon>Candidatus Formimonas</taxon>
    </lineage>
</organism>
<evidence type="ECO:0000256" key="4">
    <source>
        <dbReference type="ARBA" id="ARBA00009667"/>
    </source>
</evidence>
<evidence type="ECO:0000256" key="5">
    <source>
        <dbReference type="ARBA" id="ARBA00012550"/>
    </source>
</evidence>
<protein>
    <recommendedName>
        <fullName evidence="6 12">1-(5-phosphoribosyl)-5-[(5-phosphoribosylamino)methylideneamino] imidazole-4-carboxamide isomerase</fullName>
        <ecNumber evidence="5 12">5.3.1.16</ecNumber>
    </recommendedName>
    <alternativeName>
        <fullName evidence="11 12">Phosphoribosylformimino-5-aminoimidazole carboxamide ribotide isomerase</fullName>
    </alternativeName>
</protein>
<feature type="active site" description="Proton acceptor" evidence="12">
    <location>
        <position position="8"/>
    </location>
</feature>
<gene>
    <name evidence="12" type="primary">hisA</name>
    <name evidence="15" type="ORF">DCMF_00105</name>
</gene>
<evidence type="ECO:0000256" key="8">
    <source>
        <dbReference type="ARBA" id="ARBA00022605"/>
    </source>
</evidence>
<accession>A0A3G1KLW1</accession>
<evidence type="ECO:0000256" key="3">
    <source>
        <dbReference type="ARBA" id="ARBA00005133"/>
    </source>
</evidence>
<keyword evidence="10 12" id="KW-0413">Isomerase</keyword>
<dbReference type="Gene3D" id="3.20.20.70">
    <property type="entry name" value="Aldolase class I"/>
    <property type="match status" value="1"/>
</dbReference>
<dbReference type="EC" id="5.3.1.16" evidence="5 12"/>
<feature type="active site" description="Proton donor" evidence="12">
    <location>
        <position position="129"/>
    </location>
</feature>
<evidence type="ECO:0000313" key="15">
    <source>
        <dbReference type="EMBL" id="ATW23407.1"/>
    </source>
</evidence>
<sequence>MMMIPAIDIRSGKCVRLVEGKRHRETIYADDPVGVAKAWEEAGAEMIHLVDLDGAFAGSPQNLPVVEAVIKGIRIPVQLGGGIRKMATMEKVLALGVNRVILGTAAVSHTALVAAACARFGERIVVGIDSKKGLVSIEGWEATVPKTDVELGREMKKLGLARVVYTDTCRDGTLQGPNIEAAVRLAKESGLKVIVSGGVSSLEDLKKIKQMEHHGLEGVIMGKALYEGAVDLRDAIKLDRGELKPC</sequence>
<dbReference type="EMBL" id="CP017634">
    <property type="protein sequence ID" value="ATW23407.1"/>
    <property type="molecule type" value="Genomic_DNA"/>
</dbReference>
<keyword evidence="9 12" id="KW-0368">Histidine biosynthesis</keyword>
<evidence type="ECO:0000256" key="6">
    <source>
        <dbReference type="ARBA" id="ARBA00018464"/>
    </source>
</evidence>
<dbReference type="GO" id="GO:0000105">
    <property type="term" value="P:L-histidine biosynthetic process"/>
    <property type="evidence" value="ECO:0007669"/>
    <property type="project" value="UniProtKB-UniRule"/>
</dbReference>
<dbReference type="InterPro" id="IPR013785">
    <property type="entry name" value="Aldolase_TIM"/>
</dbReference>
<dbReference type="NCBIfam" id="TIGR00007">
    <property type="entry name" value="1-(5-phosphoribosyl)-5-[(5-phosphoribosylamino)methylideneamino]imidazole-4-carboxamide isomerase"/>
    <property type="match status" value="1"/>
</dbReference>
<proteinExistence type="inferred from homology"/>
<comment type="pathway">
    <text evidence="3 12 14">Amino-acid biosynthesis; L-histidine biosynthesis; L-histidine from 5-phospho-alpha-D-ribose 1-diphosphate: step 4/9.</text>
</comment>
<dbReference type="InterPro" id="IPR044524">
    <property type="entry name" value="Isoase_HisA-like"/>
</dbReference>
<dbReference type="SUPFAM" id="SSF51366">
    <property type="entry name" value="Ribulose-phoshate binding barrel"/>
    <property type="match status" value="1"/>
</dbReference>
<dbReference type="Proteomes" id="UP000323521">
    <property type="component" value="Chromosome"/>
</dbReference>
<comment type="subcellular location">
    <subcellularLocation>
        <location evidence="2 12 14">Cytoplasm</location>
    </subcellularLocation>
</comment>
<evidence type="ECO:0000256" key="7">
    <source>
        <dbReference type="ARBA" id="ARBA00022490"/>
    </source>
</evidence>
<keyword evidence="7 12" id="KW-0963">Cytoplasm</keyword>
<evidence type="ECO:0000256" key="10">
    <source>
        <dbReference type="ARBA" id="ARBA00023235"/>
    </source>
</evidence>
<evidence type="ECO:0000256" key="9">
    <source>
        <dbReference type="ARBA" id="ARBA00023102"/>
    </source>
</evidence>
<keyword evidence="8 12" id="KW-0028">Amino-acid biosynthesis</keyword>
<dbReference type="GO" id="GO:0003949">
    <property type="term" value="F:1-(5-phosphoribosyl)-5-[(5-phosphoribosylamino)methylideneamino]imidazole-4-carboxamide isomerase activity"/>
    <property type="evidence" value="ECO:0007669"/>
    <property type="project" value="UniProtKB-UniRule"/>
</dbReference>
<dbReference type="PANTHER" id="PTHR43090">
    <property type="entry name" value="1-(5-PHOSPHORIBOSYL)-5-[(5-PHOSPHORIBOSYLAMINO)METHYLIDENEAMINO] IMIDAZOLE-4-CARBOXAMIDE ISOMERASE"/>
    <property type="match status" value="1"/>
</dbReference>
<reference evidence="15 16" key="1">
    <citation type="submission" date="2016-10" db="EMBL/GenBank/DDBJ databases">
        <title>Complete Genome Sequence of Peptococcaceae strain DCMF.</title>
        <authorList>
            <person name="Edwards R.J."/>
            <person name="Holland S.I."/>
            <person name="Deshpande N.P."/>
            <person name="Wong Y.K."/>
            <person name="Ertan H."/>
            <person name="Manefield M."/>
            <person name="Russell T.L."/>
            <person name="Lee M.J."/>
        </authorList>
    </citation>
    <scope>NUCLEOTIDE SEQUENCE [LARGE SCALE GENOMIC DNA]</scope>
    <source>
        <strain evidence="15 16">DCMF</strain>
    </source>
</reference>
<name>A0A3G1KLW1_FORW1</name>
<evidence type="ECO:0000256" key="1">
    <source>
        <dbReference type="ARBA" id="ARBA00000901"/>
    </source>
</evidence>
<evidence type="ECO:0000313" key="16">
    <source>
        <dbReference type="Proteomes" id="UP000323521"/>
    </source>
</evidence>
<dbReference type="InterPro" id="IPR011060">
    <property type="entry name" value="RibuloseP-bd_barrel"/>
</dbReference>
<dbReference type="UniPathway" id="UPA00031">
    <property type="reaction ID" value="UER00009"/>
</dbReference>
<dbReference type="RefSeq" id="WP_148132545.1">
    <property type="nucleotide sequence ID" value="NZ_CP017634.1"/>
</dbReference>